<dbReference type="Gene3D" id="2.120.10.30">
    <property type="entry name" value="TolB, C-terminal domain"/>
    <property type="match status" value="2"/>
</dbReference>
<dbReference type="EMBL" id="PDUD01000002">
    <property type="protein sequence ID" value="PHN08186.1"/>
    <property type="molecule type" value="Genomic_DNA"/>
</dbReference>
<dbReference type="SUPFAM" id="SSF82171">
    <property type="entry name" value="DPP6 N-terminal domain-like"/>
    <property type="match status" value="1"/>
</dbReference>
<dbReference type="InterPro" id="IPR002469">
    <property type="entry name" value="Peptidase_S9B_N"/>
</dbReference>
<proteinExistence type="predicted"/>
<dbReference type="PANTHER" id="PTHR36842">
    <property type="entry name" value="PROTEIN TOLB HOMOLOG"/>
    <property type="match status" value="1"/>
</dbReference>
<dbReference type="PROSITE" id="PS51257">
    <property type="entry name" value="PROKAR_LIPOPROTEIN"/>
    <property type="match status" value="1"/>
</dbReference>
<reference evidence="3 4" key="1">
    <citation type="submission" date="2017-10" db="EMBL/GenBank/DDBJ databases">
        <title>The draft genome sequence of Lewinella nigricans NBRC 102662.</title>
        <authorList>
            <person name="Wang K."/>
        </authorList>
    </citation>
    <scope>NUCLEOTIDE SEQUENCE [LARGE SCALE GENOMIC DNA]</scope>
    <source>
        <strain evidence="3 4">NBRC 102662</strain>
    </source>
</reference>
<gene>
    <name evidence="3" type="ORF">CRP01_02370</name>
</gene>
<accession>A0A2D0NIJ5</accession>
<evidence type="ECO:0000259" key="2">
    <source>
        <dbReference type="Pfam" id="PF00930"/>
    </source>
</evidence>
<feature type="domain" description="Dipeptidylpeptidase IV N-terminal" evidence="2">
    <location>
        <begin position="146"/>
        <end position="242"/>
    </location>
</feature>
<dbReference type="OrthoDB" id="8432779at2"/>
<dbReference type="GO" id="GO:0006508">
    <property type="term" value="P:proteolysis"/>
    <property type="evidence" value="ECO:0007669"/>
    <property type="project" value="InterPro"/>
</dbReference>
<dbReference type="PANTHER" id="PTHR36842:SF1">
    <property type="entry name" value="PROTEIN TOLB"/>
    <property type="match status" value="1"/>
</dbReference>
<evidence type="ECO:0000256" key="1">
    <source>
        <dbReference type="SAM" id="SignalP"/>
    </source>
</evidence>
<organism evidence="3 4">
    <name type="scientific">Flavilitoribacter nigricans (strain ATCC 23147 / DSM 23189 / NBRC 102662 / NCIMB 1420 / SS-2)</name>
    <name type="common">Lewinella nigricans</name>
    <dbReference type="NCBI Taxonomy" id="1122177"/>
    <lineage>
        <taxon>Bacteria</taxon>
        <taxon>Pseudomonadati</taxon>
        <taxon>Bacteroidota</taxon>
        <taxon>Saprospiria</taxon>
        <taxon>Saprospirales</taxon>
        <taxon>Lewinellaceae</taxon>
        <taxon>Flavilitoribacter</taxon>
    </lineage>
</organism>
<protein>
    <recommendedName>
        <fullName evidence="2">Dipeptidylpeptidase IV N-terminal domain-containing protein</fullName>
    </recommendedName>
</protein>
<sequence>MKHLVLGLAMLYLLAGCQTSSSLAYLTNRTGNFDIFLTDEAGKDHRALTTNPGWDWSPQWNKARKGIIYNSNDTLKKFSIRLMTVDGNPLPLDTDGLEEYILSPDGKSALYTESDSSLRYIYRLDIASGERNPLVTVKAYNGRPRWSPNGQMFSFISDRDGNNEIYRYDLASGEELRLTSTAAREKYTSWAPDSRSIVYTASEEGLEYNDVYRVDVQTQAITRITDDQKLYEEICVSPDGKKIAFHAQRNGQHHIFTMSIDGTEERQITRVEAYHGEPEWIPTK</sequence>
<evidence type="ECO:0000313" key="3">
    <source>
        <dbReference type="EMBL" id="PHN08186.1"/>
    </source>
</evidence>
<dbReference type="AlphaFoldDB" id="A0A2D0NIJ5"/>
<evidence type="ECO:0000313" key="4">
    <source>
        <dbReference type="Proteomes" id="UP000223913"/>
    </source>
</evidence>
<dbReference type="Pfam" id="PF00930">
    <property type="entry name" value="DPPIV_N"/>
    <property type="match status" value="1"/>
</dbReference>
<comment type="caution">
    <text evidence="3">The sequence shown here is derived from an EMBL/GenBank/DDBJ whole genome shotgun (WGS) entry which is preliminary data.</text>
</comment>
<feature type="chain" id="PRO_5012022550" description="Dipeptidylpeptidase IV N-terminal domain-containing protein" evidence="1">
    <location>
        <begin position="25"/>
        <end position="284"/>
    </location>
</feature>
<dbReference type="Proteomes" id="UP000223913">
    <property type="component" value="Unassembled WGS sequence"/>
</dbReference>
<dbReference type="RefSeq" id="WP_099148389.1">
    <property type="nucleotide sequence ID" value="NZ_PDUD01000002.1"/>
</dbReference>
<keyword evidence="4" id="KW-1185">Reference proteome</keyword>
<keyword evidence="1" id="KW-0732">Signal</keyword>
<feature type="signal peptide" evidence="1">
    <location>
        <begin position="1"/>
        <end position="24"/>
    </location>
</feature>
<dbReference type="InterPro" id="IPR011042">
    <property type="entry name" value="6-blade_b-propeller_TolB-like"/>
</dbReference>
<name>A0A2D0NIJ5_FLAN2</name>